<dbReference type="SMART" id="SM00487">
    <property type="entry name" value="DEXDc"/>
    <property type="match status" value="1"/>
</dbReference>
<evidence type="ECO:0000256" key="5">
    <source>
        <dbReference type="ARBA" id="ARBA00038437"/>
    </source>
</evidence>
<evidence type="ECO:0000256" key="6">
    <source>
        <dbReference type="PROSITE-ProRule" id="PRU00552"/>
    </source>
</evidence>
<dbReference type="SUPFAM" id="SSF52540">
    <property type="entry name" value="P-loop containing nucleoside triphosphate hydrolases"/>
    <property type="match status" value="1"/>
</dbReference>
<dbReference type="SMART" id="SM00490">
    <property type="entry name" value="HELICc"/>
    <property type="match status" value="1"/>
</dbReference>
<dbReference type="GO" id="GO:0003676">
    <property type="term" value="F:nucleic acid binding"/>
    <property type="evidence" value="ECO:0007669"/>
    <property type="project" value="InterPro"/>
</dbReference>
<comment type="similarity">
    <text evidence="5">Belongs to the DEAD box helicase family.</text>
</comment>
<sequence length="451" mass="48751">MSFELFGLAKPILSVLPKLGLNEPTPIQSKAIPAILDGRDIVGLAQTGTGKTAAFSLPLVQKLQAQGTAQKGKRLRGLILSPTRELAAQIHESVRNYSARTNLRIATIVGGVSYRVQKNQLQQGVDILIATPGRLQDMLKQNALTLDHVQMVVLDEADQMLDIGFLPAIKEILELTPVERQTLLFSATMPKEIRKLSNSHLHQPLEISVPSNKPTADKIEQMVIALEKADKIEAISDVLLAHEDKAAIVFTRTKRGADKVTKRLGVSGINAAAIHGDKSHNQRERALKQFRKGSCKVLVATDIAARGIDVPGVGLVVNYELPEVAESYVHRIGRTARAGASGLAISFCEPEERAHLGLIQRLIKLEIPAQTMDGEEVEIEIPAGPPPKRNQRRGRGGPPRGGRKRNGGGGREGQNKNSAPKNGPRKGGKPNQGKGGPGGKPRNRRPRRDAA</sequence>
<comment type="caution">
    <text evidence="11">The sequence shown here is derived from an EMBL/GenBank/DDBJ whole genome shotgun (WGS) entry which is preliminary data.</text>
</comment>
<keyword evidence="2" id="KW-0378">Hydrolase</keyword>
<dbReference type="PROSITE" id="PS51192">
    <property type="entry name" value="HELICASE_ATP_BIND_1"/>
    <property type="match status" value="1"/>
</dbReference>
<dbReference type="GO" id="GO:0003724">
    <property type="term" value="F:RNA helicase activity"/>
    <property type="evidence" value="ECO:0007669"/>
    <property type="project" value="InterPro"/>
</dbReference>
<feature type="short sequence motif" description="Q motif" evidence="6">
    <location>
        <begin position="1"/>
        <end position="29"/>
    </location>
</feature>
<dbReference type="PROSITE" id="PS51195">
    <property type="entry name" value="Q_MOTIF"/>
    <property type="match status" value="1"/>
</dbReference>
<dbReference type="GO" id="GO:0016787">
    <property type="term" value="F:hydrolase activity"/>
    <property type="evidence" value="ECO:0007669"/>
    <property type="project" value="UniProtKB-KW"/>
</dbReference>
<dbReference type="InterPro" id="IPR014014">
    <property type="entry name" value="RNA_helicase_DEAD_Q_motif"/>
</dbReference>
<dbReference type="Proteomes" id="UP000295391">
    <property type="component" value="Unassembled WGS sequence"/>
</dbReference>
<keyword evidence="3 11" id="KW-0347">Helicase</keyword>
<dbReference type="RefSeq" id="WP_133572354.1">
    <property type="nucleotide sequence ID" value="NZ_SNYR01000002.1"/>
</dbReference>
<evidence type="ECO:0000256" key="2">
    <source>
        <dbReference type="ARBA" id="ARBA00022801"/>
    </source>
</evidence>
<gene>
    <name evidence="11" type="ORF">ATL17_1695</name>
</gene>
<reference evidence="11 12" key="1">
    <citation type="submission" date="2019-03" db="EMBL/GenBank/DDBJ databases">
        <title>Genomic Encyclopedia of Type Strains, Phase III (KMG-III): the genomes of soil and plant-associated and newly described type strains.</title>
        <authorList>
            <person name="Whitman W."/>
        </authorList>
    </citation>
    <scope>NUCLEOTIDE SEQUENCE [LARGE SCALE GENOMIC DNA]</scope>
    <source>
        <strain evidence="11 12">CGMCC 1.7002</strain>
    </source>
</reference>
<evidence type="ECO:0000259" key="8">
    <source>
        <dbReference type="PROSITE" id="PS51192"/>
    </source>
</evidence>
<keyword evidence="12" id="KW-1185">Reference proteome</keyword>
<dbReference type="GO" id="GO:0005524">
    <property type="term" value="F:ATP binding"/>
    <property type="evidence" value="ECO:0007669"/>
    <property type="project" value="UniProtKB-KW"/>
</dbReference>
<evidence type="ECO:0000313" key="12">
    <source>
        <dbReference type="Proteomes" id="UP000295391"/>
    </source>
</evidence>
<name>A0A4R6VJK1_9HYPH</name>
<accession>A0A4R6VJK1</accession>
<evidence type="ECO:0000313" key="11">
    <source>
        <dbReference type="EMBL" id="TDQ63688.1"/>
    </source>
</evidence>
<dbReference type="InterPro" id="IPR027417">
    <property type="entry name" value="P-loop_NTPase"/>
</dbReference>
<feature type="region of interest" description="Disordered" evidence="7">
    <location>
        <begin position="379"/>
        <end position="451"/>
    </location>
</feature>
<dbReference type="PROSITE" id="PS51194">
    <property type="entry name" value="HELICASE_CTER"/>
    <property type="match status" value="1"/>
</dbReference>
<feature type="domain" description="Helicase C-terminal" evidence="9">
    <location>
        <begin position="218"/>
        <end position="380"/>
    </location>
</feature>
<protein>
    <submittedName>
        <fullName evidence="11">ATP-dependent RNA helicase RhlE</fullName>
    </submittedName>
</protein>
<dbReference type="Pfam" id="PF00270">
    <property type="entry name" value="DEAD"/>
    <property type="match status" value="1"/>
</dbReference>
<evidence type="ECO:0000256" key="4">
    <source>
        <dbReference type="ARBA" id="ARBA00022840"/>
    </source>
</evidence>
<organism evidence="11 12">
    <name type="scientific">Maritalea mobilis</name>
    <dbReference type="NCBI Taxonomy" id="483324"/>
    <lineage>
        <taxon>Bacteria</taxon>
        <taxon>Pseudomonadati</taxon>
        <taxon>Pseudomonadota</taxon>
        <taxon>Alphaproteobacteria</taxon>
        <taxon>Hyphomicrobiales</taxon>
        <taxon>Devosiaceae</taxon>
        <taxon>Maritalea</taxon>
    </lineage>
</organism>
<dbReference type="Gene3D" id="3.40.50.300">
    <property type="entry name" value="P-loop containing nucleotide triphosphate hydrolases"/>
    <property type="match status" value="2"/>
</dbReference>
<dbReference type="InterPro" id="IPR001650">
    <property type="entry name" value="Helicase_C-like"/>
</dbReference>
<dbReference type="Pfam" id="PF00271">
    <property type="entry name" value="Helicase_C"/>
    <property type="match status" value="1"/>
</dbReference>
<dbReference type="InterPro" id="IPR014001">
    <property type="entry name" value="Helicase_ATP-bd"/>
</dbReference>
<dbReference type="GO" id="GO:0005829">
    <property type="term" value="C:cytosol"/>
    <property type="evidence" value="ECO:0007669"/>
    <property type="project" value="TreeGrafter"/>
</dbReference>
<feature type="compositionally biased region" description="Basic residues" evidence="7">
    <location>
        <begin position="389"/>
        <end position="406"/>
    </location>
</feature>
<dbReference type="InterPro" id="IPR011545">
    <property type="entry name" value="DEAD/DEAH_box_helicase_dom"/>
</dbReference>
<dbReference type="PANTHER" id="PTHR47959">
    <property type="entry name" value="ATP-DEPENDENT RNA HELICASE RHLE-RELATED"/>
    <property type="match status" value="1"/>
</dbReference>
<dbReference type="PANTHER" id="PTHR47959:SF13">
    <property type="entry name" value="ATP-DEPENDENT RNA HELICASE RHLE"/>
    <property type="match status" value="1"/>
</dbReference>
<feature type="domain" description="Helicase ATP-binding" evidence="8">
    <location>
        <begin position="32"/>
        <end position="207"/>
    </location>
</feature>
<dbReference type="EMBL" id="SNYR01000002">
    <property type="protein sequence ID" value="TDQ63688.1"/>
    <property type="molecule type" value="Genomic_DNA"/>
</dbReference>
<keyword evidence="4" id="KW-0067">ATP-binding</keyword>
<dbReference type="InterPro" id="IPR044742">
    <property type="entry name" value="DEAD/DEAH_RhlB"/>
</dbReference>
<dbReference type="AlphaFoldDB" id="A0A4R6VJK1"/>
<evidence type="ECO:0000256" key="7">
    <source>
        <dbReference type="SAM" id="MobiDB-lite"/>
    </source>
</evidence>
<dbReference type="InterPro" id="IPR050079">
    <property type="entry name" value="DEAD_box_RNA_helicase"/>
</dbReference>
<feature type="compositionally biased region" description="Basic residues" evidence="7">
    <location>
        <begin position="441"/>
        <end position="451"/>
    </location>
</feature>
<dbReference type="CDD" id="cd00268">
    <property type="entry name" value="DEADc"/>
    <property type="match status" value="1"/>
</dbReference>
<keyword evidence="1" id="KW-0547">Nucleotide-binding</keyword>
<feature type="domain" description="DEAD-box RNA helicase Q" evidence="10">
    <location>
        <begin position="1"/>
        <end position="29"/>
    </location>
</feature>
<dbReference type="CDD" id="cd18787">
    <property type="entry name" value="SF2_C_DEAD"/>
    <property type="match status" value="1"/>
</dbReference>
<evidence type="ECO:0000259" key="10">
    <source>
        <dbReference type="PROSITE" id="PS51195"/>
    </source>
</evidence>
<evidence type="ECO:0000256" key="1">
    <source>
        <dbReference type="ARBA" id="ARBA00022741"/>
    </source>
</evidence>
<evidence type="ECO:0000256" key="3">
    <source>
        <dbReference type="ARBA" id="ARBA00022806"/>
    </source>
</evidence>
<dbReference type="OrthoDB" id="9805696at2"/>
<evidence type="ECO:0000259" key="9">
    <source>
        <dbReference type="PROSITE" id="PS51194"/>
    </source>
</evidence>
<proteinExistence type="inferred from homology"/>